<dbReference type="Proteomes" id="UP000499080">
    <property type="component" value="Unassembled WGS sequence"/>
</dbReference>
<dbReference type="EMBL" id="BGPR01141589">
    <property type="protein sequence ID" value="GBN68768.1"/>
    <property type="molecule type" value="Genomic_DNA"/>
</dbReference>
<keyword evidence="3" id="KW-1185">Reference proteome</keyword>
<gene>
    <name evidence="2" type="ORF">AVEN_25986_1</name>
    <name evidence="1" type="ORF">AVEN_98627_1</name>
</gene>
<dbReference type="AlphaFoldDB" id="A0A4Y2QZL9"/>
<protein>
    <submittedName>
        <fullName evidence="1">Uncharacterized protein</fullName>
    </submittedName>
</protein>
<proteinExistence type="predicted"/>
<organism evidence="1 3">
    <name type="scientific">Araneus ventricosus</name>
    <name type="common">Orbweaver spider</name>
    <name type="synonym">Epeira ventricosa</name>
    <dbReference type="NCBI Taxonomy" id="182803"/>
    <lineage>
        <taxon>Eukaryota</taxon>
        <taxon>Metazoa</taxon>
        <taxon>Ecdysozoa</taxon>
        <taxon>Arthropoda</taxon>
        <taxon>Chelicerata</taxon>
        <taxon>Arachnida</taxon>
        <taxon>Araneae</taxon>
        <taxon>Araneomorphae</taxon>
        <taxon>Entelegynae</taxon>
        <taxon>Araneoidea</taxon>
        <taxon>Araneidae</taxon>
        <taxon>Araneus</taxon>
    </lineage>
</organism>
<evidence type="ECO:0000313" key="2">
    <source>
        <dbReference type="EMBL" id="GBN68791.1"/>
    </source>
</evidence>
<dbReference type="EMBL" id="BGPR01141600">
    <property type="protein sequence ID" value="GBN68791.1"/>
    <property type="molecule type" value="Genomic_DNA"/>
</dbReference>
<accession>A0A4Y2QZL9</accession>
<sequence length="166" mass="18570">RLRVWQRVGIFLSKHSSHTKGEEDCSDRANLRHALIQDGSLANWRQRVGISMSKHSSHTKGRTIAPADLICTMLGYTADLWQTGFRTQWLSGGKWGPGHNTIVSPPLRHHQISLVILTSRFEATRGLFWVERRNFEPGSNDEGDTCRHHQGLVCVNGAAGMVFSGI</sequence>
<evidence type="ECO:0000313" key="1">
    <source>
        <dbReference type="EMBL" id="GBN68768.1"/>
    </source>
</evidence>
<evidence type="ECO:0000313" key="3">
    <source>
        <dbReference type="Proteomes" id="UP000499080"/>
    </source>
</evidence>
<feature type="non-terminal residue" evidence="1">
    <location>
        <position position="1"/>
    </location>
</feature>
<name>A0A4Y2QZL9_ARAVE</name>
<reference evidence="1 3" key="1">
    <citation type="journal article" date="2019" name="Sci. Rep.">
        <title>Orb-weaving spider Araneus ventricosus genome elucidates the spidroin gene catalogue.</title>
        <authorList>
            <person name="Kono N."/>
            <person name="Nakamura H."/>
            <person name="Ohtoshi R."/>
            <person name="Moran D.A.P."/>
            <person name="Shinohara A."/>
            <person name="Yoshida Y."/>
            <person name="Fujiwara M."/>
            <person name="Mori M."/>
            <person name="Tomita M."/>
            <person name="Arakawa K."/>
        </authorList>
    </citation>
    <scope>NUCLEOTIDE SEQUENCE [LARGE SCALE GENOMIC DNA]</scope>
</reference>
<comment type="caution">
    <text evidence="1">The sequence shown here is derived from an EMBL/GenBank/DDBJ whole genome shotgun (WGS) entry which is preliminary data.</text>
</comment>